<evidence type="ECO:0000313" key="3">
    <source>
        <dbReference type="Proteomes" id="UP000031843"/>
    </source>
</evidence>
<accession>A0A0C4Y9D9</accession>
<dbReference type="Proteomes" id="UP000031843">
    <property type="component" value="Chromosome main"/>
</dbReference>
<feature type="region of interest" description="Disordered" evidence="1">
    <location>
        <begin position="76"/>
        <end position="96"/>
    </location>
</feature>
<dbReference type="STRING" id="68895.RR42_m1463"/>
<protein>
    <submittedName>
        <fullName evidence="2">Uncharacterized protein</fullName>
    </submittedName>
</protein>
<gene>
    <name evidence="2" type="ORF">RR42_m1463</name>
</gene>
<name>A0A0C4Y9D9_9BURK</name>
<evidence type="ECO:0000256" key="1">
    <source>
        <dbReference type="SAM" id="MobiDB-lite"/>
    </source>
</evidence>
<evidence type="ECO:0000313" key="2">
    <source>
        <dbReference type="EMBL" id="AJG18864.1"/>
    </source>
</evidence>
<dbReference type="AlphaFoldDB" id="A0A0C4Y9D9"/>
<organism evidence="2 3">
    <name type="scientific">Cupriavidus basilensis</name>
    <dbReference type="NCBI Taxonomy" id="68895"/>
    <lineage>
        <taxon>Bacteria</taxon>
        <taxon>Pseudomonadati</taxon>
        <taxon>Pseudomonadota</taxon>
        <taxon>Betaproteobacteria</taxon>
        <taxon>Burkholderiales</taxon>
        <taxon>Burkholderiaceae</taxon>
        <taxon>Cupriavidus</taxon>
    </lineage>
</organism>
<proteinExistence type="predicted"/>
<dbReference type="EMBL" id="CP010536">
    <property type="protein sequence ID" value="AJG18864.1"/>
    <property type="molecule type" value="Genomic_DNA"/>
</dbReference>
<dbReference type="KEGG" id="cbw:RR42_m1463"/>
<keyword evidence="3" id="KW-1185">Reference proteome</keyword>
<sequence length="96" mass="10742">MAKRERAARALQDEVSRRIQHLDDIVEDGAKIRVPAPQAHARDARGRNWDMKTFANAAGYERSIRAVVDKARDEFDLTEVPGQQSADPFGTPPSLE</sequence>
<dbReference type="OrthoDB" id="9155176at2"/>
<reference evidence="2 3" key="1">
    <citation type="journal article" date="2015" name="Genome Announc.">
        <title>Complete Genome Sequence of Cupriavidus basilensis 4G11, Isolated from the Oak Ridge Field Research Center Site.</title>
        <authorList>
            <person name="Ray J."/>
            <person name="Waters R.J."/>
            <person name="Skerker J.M."/>
            <person name="Kuehl J.V."/>
            <person name="Price M.N."/>
            <person name="Huang J."/>
            <person name="Chakraborty R."/>
            <person name="Arkin A.P."/>
            <person name="Deutschbauer A."/>
        </authorList>
    </citation>
    <scope>NUCLEOTIDE SEQUENCE [LARGE SCALE GENOMIC DNA]</scope>
    <source>
        <strain evidence="2">4G11</strain>
    </source>
</reference>
<dbReference type="RefSeq" id="WP_043345189.1">
    <property type="nucleotide sequence ID" value="NZ_CP010536.1"/>
</dbReference>